<dbReference type="EMBL" id="BSYO01000022">
    <property type="protein sequence ID" value="GMH20939.1"/>
    <property type="molecule type" value="Genomic_DNA"/>
</dbReference>
<sequence length="313" mass="32421">MLDAEALKESSSAHVVPSSSGLGIVLFSPAADSNSVPAKAEAGLKGVQVDDGGASHCSVDDGGASYSTLGDLDGAHQDLDNTSCDLDQLEGSPDGGPTAENCLEYEVDDSTPDSIARISRKYSLVDSGHIVPIKVSPGDSLIGGQLGKAQVGFQDDLNSAPSVGCMVVDAKAKVADPIHSLECCPIQQLLLLAHLLDSWSCGTAAPDWFLAALAKFLSSFFEAAALVEATAGVAIQRRLPAWSLSADMENCVTGRAWFGLLSSHLLVCCCPRAAISVIQPSVLGEFPGLNLLEFWSIDLCCWSLAGLGLACVA</sequence>
<dbReference type="Proteomes" id="UP001279734">
    <property type="component" value="Unassembled WGS sequence"/>
</dbReference>
<name>A0AAD3XYF1_NEPGR</name>
<keyword evidence="2" id="KW-1185">Reference proteome</keyword>
<accession>A0AAD3XYF1</accession>
<proteinExistence type="predicted"/>
<evidence type="ECO:0000313" key="2">
    <source>
        <dbReference type="Proteomes" id="UP001279734"/>
    </source>
</evidence>
<comment type="caution">
    <text evidence="1">The sequence shown here is derived from an EMBL/GenBank/DDBJ whole genome shotgun (WGS) entry which is preliminary data.</text>
</comment>
<reference evidence="1" key="1">
    <citation type="submission" date="2023-05" db="EMBL/GenBank/DDBJ databases">
        <title>Nepenthes gracilis genome sequencing.</title>
        <authorList>
            <person name="Fukushima K."/>
        </authorList>
    </citation>
    <scope>NUCLEOTIDE SEQUENCE</scope>
    <source>
        <strain evidence="1">SING2019-196</strain>
    </source>
</reference>
<organism evidence="1 2">
    <name type="scientific">Nepenthes gracilis</name>
    <name type="common">Slender pitcher plant</name>
    <dbReference type="NCBI Taxonomy" id="150966"/>
    <lineage>
        <taxon>Eukaryota</taxon>
        <taxon>Viridiplantae</taxon>
        <taxon>Streptophyta</taxon>
        <taxon>Embryophyta</taxon>
        <taxon>Tracheophyta</taxon>
        <taxon>Spermatophyta</taxon>
        <taxon>Magnoliopsida</taxon>
        <taxon>eudicotyledons</taxon>
        <taxon>Gunneridae</taxon>
        <taxon>Pentapetalae</taxon>
        <taxon>Caryophyllales</taxon>
        <taxon>Nepenthaceae</taxon>
        <taxon>Nepenthes</taxon>
    </lineage>
</organism>
<evidence type="ECO:0000313" key="1">
    <source>
        <dbReference type="EMBL" id="GMH20939.1"/>
    </source>
</evidence>
<protein>
    <submittedName>
        <fullName evidence="1">Uncharacterized protein</fullName>
    </submittedName>
</protein>
<gene>
    <name evidence="1" type="ORF">Nepgr_022781</name>
</gene>
<dbReference type="AlphaFoldDB" id="A0AAD3XYF1"/>